<dbReference type="InterPro" id="IPR039574">
    <property type="entry name" value="OGFr"/>
</dbReference>
<evidence type="ECO:0000256" key="1">
    <source>
        <dbReference type="ARBA" id="ARBA00010365"/>
    </source>
</evidence>
<evidence type="ECO:0000313" key="4">
    <source>
        <dbReference type="Proteomes" id="UP001178507"/>
    </source>
</evidence>
<dbReference type="GO" id="GO:0140625">
    <property type="term" value="F:opioid growth factor receptor activity"/>
    <property type="evidence" value="ECO:0007669"/>
    <property type="project" value="InterPro"/>
</dbReference>
<name>A0AA36I9D6_9DINO</name>
<dbReference type="PANTHER" id="PTHR14015">
    <property type="entry name" value="OPIOID GROWTH FACTOR RECEPTOR OGFR ZETA-TYPE OPIOID RECEPTOR"/>
    <property type="match status" value="1"/>
</dbReference>
<dbReference type="AlphaFoldDB" id="A0AA36I9D6"/>
<gene>
    <name evidence="3" type="ORF">EVOR1521_LOCUS9886</name>
</gene>
<accession>A0AA36I9D6</accession>
<reference evidence="3" key="1">
    <citation type="submission" date="2023-08" db="EMBL/GenBank/DDBJ databases">
        <authorList>
            <person name="Chen Y."/>
            <person name="Shah S."/>
            <person name="Dougan E. K."/>
            <person name="Thang M."/>
            <person name="Chan C."/>
        </authorList>
    </citation>
    <scope>NUCLEOTIDE SEQUENCE</scope>
</reference>
<dbReference type="PANTHER" id="PTHR14015:SF2">
    <property type="entry name" value="OPIOID GROWTH FACTOR RECEPTOR (OGFR) CONSERVED DOMAIN-CONTAINING PROTEIN"/>
    <property type="match status" value="1"/>
</dbReference>
<evidence type="ECO:0000313" key="3">
    <source>
        <dbReference type="EMBL" id="CAJ1382525.1"/>
    </source>
</evidence>
<protein>
    <recommendedName>
        <fullName evidence="2">Opioid growth factor receptor (OGFr) conserved domain-containing protein</fullName>
    </recommendedName>
</protein>
<comment type="caution">
    <text evidence="3">The sequence shown here is derived from an EMBL/GenBank/DDBJ whole genome shotgun (WGS) entry which is preliminary data.</text>
</comment>
<organism evidence="3 4">
    <name type="scientific">Effrenium voratum</name>
    <dbReference type="NCBI Taxonomy" id="2562239"/>
    <lineage>
        <taxon>Eukaryota</taxon>
        <taxon>Sar</taxon>
        <taxon>Alveolata</taxon>
        <taxon>Dinophyceae</taxon>
        <taxon>Suessiales</taxon>
        <taxon>Symbiodiniaceae</taxon>
        <taxon>Effrenium</taxon>
    </lineage>
</organism>
<dbReference type="EMBL" id="CAUJNA010000913">
    <property type="protein sequence ID" value="CAJ1382525.1"/>
    <property type="molecule type" value="Genomic_DNA"/>
</dbReference>
<evidence type="ECO:0000259" key="2">
    <source>
        <dbReference type="Pfam" id="PF04664"/>
    </source>
</evidence>
<sequence length="192" mass="22034">MNDTVASSQLQSDCTCAAGMLRGFLRGEGPDSENRMLMDILRWGDMDMERVHNYVQWIFPTDEASMFNMDAPLMTPAVQEICRNDPVIQQNFDHILARFLSFLGLQMAENDGKFKVSRAKHFDTRVPDCWSSMFGMGRNHNWLRISRVLHCLGMIGKKAEQQALMQFLETMVSDFPDIRSAVPHWRGRAQEG</sequence>
<dbReference type="GO" id="GO:0016020">
    <property type="term" value="C:membrane"/>
    <property type="evidence" value="ECO:0007669"/>
    <property type="project" value="InterPro"/>
</dbReference>
<keyword evidence="4" id="KW-1185">Reference proteome</keyword>
<dbReference type="Pfam" id="PF04664">
    <property type="entry name" value="OGFr_N"/>
    <property type="match status" value="1"/>
</dbReference>
<feature type="domain" description="Opioid growth factor receptor (OGFr) conserved" evidence="2">
    <location>
        <begin position="47"/>
        <end position="173"/>
    </location>
</feature>
<comment type="similarity">
    <text evidence="1">Belongs to the opioid growth factor receptor family.</text>
</comment>
<dbReference type="Proteomes" id="UP001178507">
    <property type="component" value="Unassembled WGS sequence"/>
</dbReference>
<dbReference type="InterPro" id="IPR006757">
    <property type="entry name" value="OGF_rcpt"/>
</dbReference>
<proteinExistence type="inferred from homology"/>